<evidence type="ECO:0000256" key="5">
    <source>
        <dbReference type="ARBA" id="ARBA00023242"/>
    </source>
</evidence>
<feature type="region of interest" description="Disordered" evidence="7">
    <location>
        <begin position="90"/>
        <end position="192"/>
    </location>
</feature>
<dbReference type="InterPro" id="IPR046347">
    <property type="entry name" value="bZIP_sf"/>
</dbReference>
<dbReference type="SMART" id="SM00338">
    <property type="entry name" value="BRLZ"/>
    <property type="match status" value="1"/>
</dbReference>
<dbReference type="EMBL" id="CVMT01000001">
    <property type="protein sequence ID" value="CRG84412.1"/>
    <property type="molecule type" value="Genomic_DNA"/>
</dbReference>
<keyword evidence="4" id="KW-0804">Transcription</keyword>
<dbReference type="GO" id="GO:0003677">
    <property type="term" value="F:DNA binding"/>
    <property type="evidence" value="ECO:0007669"/>
    <property type="project" value="UniProtKB-KW"/>
</dbReference>
<keyword evidence="6" id="KW-0175">Coiled coil</keyword>
<keyword evidence="5" id="KW-0539">Nucleus</keyword>
<sequence>MSAYIMLAEQSPLAAPAFTTADAVTAPSSFDNNAGFGSDFLGLGFNADEWNNISPLSPSFSSSGCWNPKLDAPPFATVNLERDLKASSATAAVRNGQPTPPLEDNNNMLNKNILSPPGGSFSMANFSRNSWDDTPTPPSSDDRAGGLPKRRRLRGGHKSSIGTTTTTTTMSSGADSDDQGIGHHDQRHQRVKREKFLERNRLAASKCRQKKKEHTMLLESRFKEASDKREELNAEISRLRSEVLHLKNEVLRHAQCGDEPIKLHLAQMVKQIASKDRDDPIAAAAAAAAASIPVPNTGGTADGSGEPLADTEPSPSSLRDSVSFGFDDPLHNMDGAASLEQQIRRDSEASIALSADDDFNDLINV</sequence>
<dbReference type="PROSITE" id="PS50217">
    <property type="entry name" value="BZIP"/>
    <property type="match status" value="1"/>
</dbReference>
<dbReference type="OrthoDB" id="295274at2759"/>
<feature type="region of interest" description="Disordered" evidence="7">
    <location>
        <begin position="293"/>
        <end position="325"/>
    </location>
</feature>
<dbReference type="PANTHER" id="PTHR19304">
    <property type="entry name" value="CYCLIC-AMP RESPONSE ELEMENT BINDING PROTEIN"/>
    <property type="match status" value="1"/>
</dbReference>
<dbReference type="PROSITE" id="PS00036">
    <property type="entry name" value="BZIP_BASIC"/>
    <property type="match status" value="1"/>
</dbReference>
<dbReference type="OMA" id="KHAQCGD"/>
<dbReference type="CDD" id="cd14687">
    <property type="entry name" value="bZIP_ATF2"/>
    <property type="match status" value="1"/>
</dbReference>
<dbReference type="Gene3D" id="1.20.5.170">
    <property type="match status" value="1"/>
</dbReference>
<feature type="compositionally biased region" description="Polar residues" evidence="7">
    <location>
        <begin position="104"/>
        <end position="113"/>
    </location>
</feature>
<accession>A0A0U1LMU1</accession>
<feature type="compositionally biased region" description="Basic residues" evidence="7">
    <location>
        <begin position="148"/>
        <end position="157"/>
    </location>
</feature>
<dbReference type="Proteomes" id="UP000054383">
    <property type="component" value="Unassembled WGS sequence"/>
</dbReference>
<gene>
    <name evidence="9" type="ORF">PISL3812_01703</name>
</gene>
<feature type="coiled-coil region" evidence="6">
    <location>
        <begin position="215"/>
        <end position="249"/>
    </location>
</feature>
<evidence type="ECO:0000256" key="2">
    <source>
        <dbReference type="ARBA" id="ARBA00023015"/>
    </source>
</evidence>
<dbReference type="GO" id="GO:0005634">
    <property type="term" value="C:nucleus"/>
    <property type="evidence" value="ECO:0007669"/>
    <property type="project" value="UniProtKB-SubCell"/>
</dbReference>
<dbReference type="SUPFAM" id="SSF57959">
    <property type="entry name" value="Leucine zipper domain"/>
    <property type="match status" value="1"/>
</dbReference>
<name>A0A0U1LMU1_TALIS</name>
<keyword evidence="10" id="KW-1185">Reference proteome</keyword>
<dbReference type="InterPro" id="IPR051027">
    <property type="entry name" value="bZIP_transcription_factors"/>
</dbReference>
<reference evidence="9 10" key="1">
    <citation type="submission" date="2015-04" db="EMBL/GenBank/DDBJ databases">
        <authorList>
            <person name="Syromyatnikov M.Y."/>
            <person name="Popov V.N."/>
        </authorList>
    </citation>
    <scope>NUCLEOTIDE SEQUENCE [LARGE SCALE GENOMIC DNA]</scope>
    <source>
        <strain evidence="9">WF-38-12</strain>
    </source>
</reference>
<evidence type="ECO:0000259" key="8">
    <source>
        <dbReference type="PROSITE" id="PS50217"/>
    </source>
</evidence>
<organism evidence="9 10">
    <name type="scientific">Talaromyces islandicus</name>
    <name type="common">Penicillium islandicum</name>
    <dbReference type="NCBI Taxonomy" id="28573"/>
    <lineage>
        <taxon>Eukaryota</taxon>
        <taxon>Fungi</taxon>
        <taxon>Dikarya</taxon>
        <taxon>Ascomycota</taxon>
        <taxon>Pezizomycotina</taxon>
        <taxon>Eurotiomycetes</taxon>
        <taxon>Eurotiomycetidae</taxon>
        <taxon>Eurotiales</taxon>
        <taxon>Trichocomaceae</taxon>
        <taxon>Talaromyces</taxon>
        <taxon>Talaromyces sect. Islandici</taxon>
    </lineage>
</organism>
<keyword evidence="3" id="KW-0238">DNA-binding</keyword>
<dbReference type="STRING" id="28573.A0A0U1LMU1"/>
<evidence type="ECO:0000256" key="4">
    <source>
        <dbReference type="ARBA" id="ARBA00023163"/>
    </source>
</evidence>
<evidence type="ECO:0000313" key="9">
    <source>
        <dbReference type="EMBL" id="CRG84412.1"/>
    </source>
</evidence>
<dbReference type="AlphaFoldDB" id="A0A0U1LMU1"/>
<feature type="domain" description="BZIP" evidence="8">
    <location>
        <begin position="190"/>
        <end position="253"/>
    </location>
</feature>
<evidence type="ECO:0000256" key="7">
    <source>
        <dbReference type="SAM" id="MobiDB-lite"/>
    </source>
</evidence>
<dbReference type="GO" id="GO:0003700">
    <property type="term" value="F:DNA-binding transcription factor activity"/>
    <property type="evidence" value="ECO:0007669"/>
    <property type="project" value="InterPro"/>
</dbReference>
<keyword evidence="2" id="KW-0805">Transcription regulation</keyword>
<dbReference type="InterPro" id="IPR004827">
    <property type="entry name" value="bZIP"/>
</dbReference>
<evidence type="ECO:0000256" key="1">
    <source>
        <dbReference type="ARBA" id="ARBA00004123"/>
    </source>
</evidence>
<dbReference type="Pfam" id="PF00170">
    <property type="entry name" value="bZIP_1"/>
    <property type="match status" value="1"/>
</dbReference>
<comment type="subcellular location">
    <subcellularLocation>
        <location evidence="1">Nucleus</location>
    </subcellularLocation>
</comment>
<proteinExistence type="predicted"/>
<protein>
    <recommendedName>
        <fullName evidence="8">BZIP domain-containing protein</fullName>
    </recommendedName>
</protein>
<evidence type="ECO:0000256" key="3">
    <source>
        <dbReference type="ARBA" id="ARBA00023125"/>
    </source>
</evidence>
<evidence type="ECO:0000256" key="6">
    <source>
        <dbReference type="SAM" id="Coils"/>
    </source>
</evidence>
<evidence type="ECO:0000313" key="10">
    <source>
        <dbReference type="Proteomes" id="UP000054383"/>
    </source>
</evidence>
<dbReference type="FunFam" id="1.20.5.170:FF:000053">
    <property type="entry name" value="BZIP transcription factor AtfA"/>
    <property type="match status" value="1"/>
</dbReference>